<reference evidence="1 2" key="1">
    <citation type="submission" date="2016-07" db="EMBL/GenBank/DDBJ databases">
        <authorList>
            <person name="Yuval B."/>
        </authorList>
    </citation>
    <scope>NUCLEOTIDE SEQUENCE [LARGE SCALE GENOMIC DNA]</scope>
    <source>
        <strain evidence="1 2">IL</strain>
    </source>
</reference>
<evidence type="ECO:0000313" key="1">
    <source>
        <dbReference type="EMBL" id="OFC61256.1"/>
    </source>
</evidence>
<evidence type="ECO:0000313" key="2">
    <source>
        <dbReference type="Proteomes" id="UP000243534"/>
    </source>
</evidence>
<sequence>MAGSIGGALYRKPIQKKDARMKSIKLSNFTTIQIQPVSPNAGICIPIGNIESMLVAARAVNAGRG</sequence>
<dbReference type="Proteomes" id="UP000243534">
    <property type="component" value="Unassembled WGS sequence"/>
</dbReference>
<proteinExistence type="predicted"/>
<name>A0A1E7YXJ4_9GAMM</name>
<protein>
    <submittedName>
        <fullName evidence="1">Uncharacterized protein</fullName>
    </submittedName>
</protein>
<dbReference type="EMBL" id="MAYS01000425">
    <property type="protein sequence ID" value="OFC61256.1"/>
    <property type="molecule type" value="Genomic_DNA"/>
</dbReference>
<accession>A0A1E7YXJ4</accession>
<dbReference type="AlphaFoldDB" id="A0A1E7YXJ4"/>
<comment type="caution">
    <text evidence="1">The sequence shown here is derived from an EMBL/GenBank/DDBJ whole genome shotgun (WGS) entry which is preliminary data.</text>
</comment>
<organism evidence="1 2">
    <name type="scientific">Candidatus Erwinia dacicola</name>
    <dbReference type="NCBI Taxonomy" id="252393"/>
    <lineage>
        <taxon>Bacteria</taxon>
        <taxon>Pseudomonadati</taxon>
        <taxon>Pseudomonadota</taxon>
        <taxon>Gammaproteobacteria</taxon>
        <taxon>Enterobacterales</taxon>
        <taxon>Erwiniaceae</taxon>
        <taxon>Erwinia</taxon>
    </lineage>
</organism>
<gene>
    <name evidence="1" type="ORF">BBW68_13210</name>
</gene>